<gene>
    <name evidence="2" type="primary">ORF161546</name>
</gene>
<dbReference type="AlphaFoldDB" id="A0A0B7B388"/>
<feature type="compositionally biased region" description="Polar residues" evidence="1">
    <location>
        <begin position="96"/>
        <end position="106"/>
    </location>
</feature>
<evidence type="ECO:0000256" key="1">
    <source>
        <dbReference type="SAM" id="MobiDB-lite"/>
    </source>
</evidence>
<protein>
    <submittedName>
        <fullName evidence="2">Uncharacterized protein</fullName>
    </submittedName>
</protein>
<feature type="region of interest" description="Disordered" evidence="1">
    <location>
        <begin position="1"/>
        <end position="106"/>
    </location>
</feature>
<feature type="non-terminal residue" evidence="2">
    <location>
        <position position="1"/>
    </location>
</feature>
<proteinExistence type="predicted"/>
<organism evidence="2">
    <name type="scientific">Arion vulgaris</name>
    <dbReference type="NCBI Taxonomy" id="1028688"/>
    <lineage>
        <taxon>Eukaryota</taxon>
        <taxon>Metazoa</taxon>
        <taxon>Spiralia</taxon>
        <taxon>Lophotrochozoa</taxon>
        <taxon>Mollusca</taxon>
        <taxon>Gastropoda</taxon>
        <taxon>Heterobranchia</taxon>
        <taxon>Euthyneura</taxon>
        <taxon>Panpulmonata</taxon>
        <taxon>Eupulmonata</taxon>
        <taxon>Stylommatophora</taxon>
        <taxon>Helicina</taxon>
        <taxon>Arionoidea</taxon>
        <taxon>Arionidae</taxon>
        <taxon>Arion</taxon>
    </lineage>
</organism>
<accession>A0A0B7B388</accession>
<feature type="compositionally biased region" description="Low complexity" evidence="1">
    <location>
        <begin position="44"/>
        <end position="68"/>
    </location>
</feature>
<feature type="non-terminal residue" evidence="2">
    <location>
        <position position="106"/>
    </location>
</feature>
<name>A0A0B7B388_9EUPU</name>
<reference evidence="2" key="1">
    <citation type="submission" date="2014-12" db="EMBL/GenBank/DDBJ databases">
        <title>Insight into the proteome of Arion vulgaris.</title>
        <authorList>
            <person name="Aradska J."/>
            <person name="Bulat T."/>
            <person name="Smidak R."/>
            <person name="Sarate P."/>
            <person name="Gangsoo J."/>
            <person name="Sialana F."/>
            <person name="Bilban M."/>
            <person name="Lubec G."/>
        </authorList>
    </citation>
    <scope>NUCLEOTIDE SEQUENCE</scope>
    <source>
        <tissue evidence="2">Skin</tissue>
    </source>
</reference>
<dbReference type="EMBL" id="HACG01040954">
    <property type="protein sequence ID" value="CEK87819.1"/>
    <property type="molecule type" value="Transcribed_RNA"/>
</dbReference>
<evidence type="ECO:0000313" key="2">
    <source>
        <dbReference type="EMBL" id="CEK87819.1"/>
    </source>
</evidence>
<feature type="compositionally biased region" description="Polar residues" evidence="1">
    <location>
        <begin position="17"/>
        <end position="37"/>
    </location>
</feature>
<sequence>SKLNTGNDEVKDIIMDTDNTMTGKRKTSVTIISITNSGDHESNKQNSLSSSHSSPRSINSSKSSPLPSRLHENTTLTSPAQSLSSSRRSSGVVMATPSQPSSAESS</sequence>